<keyword evidence="3" id="KW-0805">Transcription regulation</keyword>
<dbReference type="PROSITE" id="PS00463">
    <property type="entry name" value="ZN2_CY6_FUNGAL_1"/>
    <property type="match status" value="1"/>
</dbReference>
<dbReference type="GO" id="GO:0000981">
    <property type="term" value="F:DNA-binding transcription factor activity, RNA polymerase II-specific"/>
    <property type="evidence" value="ECO:0007669"/>
    <property type="project" value="InterPro"/>
</dbReference>
<keyword evidence="5" id="KW-0804">Transcription</keyword>
<reference evidence="9 10" key="1">
    <citation type="journal article" date="2018" name="Front. Microbiol.">
        <title>Genomic and genetic insights into a cosmopolitan fungus, Paecilomyces variotii (Eurotiales).</title>
        <authorList>
            <person name="Urquhart A.S."/>
            <person name="Mondo S.J."/>
            <person name="Makela M.R."/>
            <person name="Hane J.K."/>
            <person name="Wiebenga A."/>
            <person name="He G."/>
            <person name="Mihaltcheva S."/>
            <person name="Pangilinan J."/>
            <person name="Lipzen A."/>
            <person name="Barry K."/>
            <person name="de Vries R.P."/>
            <person name="Grigoriev I.V."/>
            <person name="Idnurm A."/>
        </authorList>
    </citation>
    <scope>NUCLEOTIDE SEQUENCE [LARGE SCALE GENOMIC DNA]</scope>
    <source>
        <strain evidence="9 10">CBS 101075</strain>
    </source>
</reference>
<protein>
    <recommendedName>
        <fullName evidence="8">Zn(2)-C6 fungal-type domain-containing protein</fullName>
    </recommendedName>
</protein>
<dbReference type="PROSITE" id="PS50048">
    <property type="entry name" value="ZN2_CY6_FUNGAL_2"/>
    <property type="match status" value="1"/>
</dbReference>
<accession>A0A443HZ83</accession>
<dbReference type="Proteomes" id="UP000283841">
    <property type="component" value="Unassembled WGS sequence"/>
</dbReference>
<keyword evidence="6" id="KW-0539">Nucleus</keyword>
<gene>
    <name evidence="9" type="ORF">C8Q69DRAFT_443476</name>
</gene>
<dbReference type="RefSeq" id="XP_028486718.1">
    <property type="nucleotide sequence ID" value="XM_028628914.1"/>
</dbReference>
<dbReference type="EMBL" id="RCNU01000003">
    <property type="protein sequence ID" value="RWQ97073.1"/>
    <property type="molecule type" value="Genomic_DNA"/>
</dbReference>
<dbReference type="PANTHER" id="PTHR46910">
    <property type="entry name" value="TRANSCRIPTION FACTOR PDR1"/>
    <property type="match status" value="1"/>
</dbReference>
<keyword evidence="10" id="KW-1185">Reference proteome</keyword>
<dbReference type="Pfam" id="PF00172">
    <property type="entry name" value="Zn_clus"/>
    <property type="match status" value="1"/>
</dbReference>
<dbReference type="GO" id="GO:0008270">
    <property type="term" value="F:zinc ion binding"/>
    <property type="evidence" value="ECO:0007669"/>
    <property type="project" value="InterPro"/>
</dbReference>
<evidence type="ECO:0000259" key="8">
    <source>
        <dbReference type="PROSITE" id="PS50048"/>
    </source>
</evidence>
<evidence type="ECO:0000256" key="2">
    <source>
        <dbReference type="ARBA" id="ARBA00022723"/>
    </source>
</evidence>
<organism evidence="9 10">
    <name type="scientific">Byssochlamys spectabilis</name>
    <name type="common">Paecilomyces variotii</name>
    <dbReference type="NCBI Taxonomy" id="264951"/>
    <lineage>
        <taxon>Eukaryota</taxon>
        <taxon>Fungi</taxon>
        <taxon>Dikarya</taxon>
        <taxon>Ascomycota</taxon>
        <taxon>Pezizomycotina</taxon>
        <taxon>Eurotiomycetes</taxon>
        <taxon>Eurotiomycetidae</taxon>
        <taxon>Eurotiales</taxon>
        <taxon>Thermoascaceae</taxon>
        <taxon>Paecilomyces</taxon>
    </lineage>
</organism>
<evidence type="ECO:0000256" key="3">
    <source>
        <dbReference type="ARBA" id="ARBA00023015"/>
    </source>
</evidence>
<dbReference type="InterPro" id="IPR050987">
    <property type="entry name" value="AtrR-like"/>
</dbReference>
<dbReference type="InterPro" id="IPR036864">
    <property type="entry name" value="Zn2-C6_fun-type_DNA-bd_sf"/>
</dbReference>
<dbReference type="GO" id="GO:0003677">
    <property type="term" value="F:DNA binding"/>
    <property type="evidence" value="ECO:0007669"/>
    <property type="project" value="UniProtKB-KW"/>
</dbReference>
<evidence type="ECO:0000313" key="9">
    <source>
        <dbReference type="EMBL" id="RWQ97073.1"/>
    </source>
</evidence>
<dbReference type="GO" id="GO:0005634">
    <property type="term" value="C:nucleus"/>
    <property type="evidence" value="ECO:0007669"/>
    <property type="project" value="UniProtKB-SubCell"/>
</dbReference>
<evidence type="ECO:0000256" key="4">
    <source>
        <dbReference type="ARBA" id="ARBA00023125"/>
    </source>
</evidence>
<proteinExistence type="predicted"/>
<evidence type="ECO:0000256" key="5">
    <source>
        <dbReference type="ARBA" id="ARBA00023163"/>
    </source>
</evidence>
<dbReference type="InterPro" id="IPR001138">
    <property type="entry name" value="Zn2Cys6_DnaBD"/>
</dbReference>
<dbReference type="VEuPathDB" id="FungiDB:C8Q69DRAFT_443476"/>
<keyword evidence="2" id="KW-0479">Metal-binding</keyword>
<dbReference type="SMART" id="SM00066">
    <property type="entry name" value="GAL4"/>
    <property type="match status" value="1"/>
</dbReference>
<name>A0A443HZ83_BYSSP</name>
<evidence type="ECO:0000313" key="10">
    <source>
        <dbReference type="Proteomes" id="UP000283841"/>
    </source>
</evidence>
<evidence type="ECO:0000256" key="6">
    <source>
        <dbReference type="ARBA" id="ARBA00023242"/>
    </source>
</evidence>
<feature type="region of interest" description="Disordered" evidence="7">
    <location>
        <begin position="196"/>
        <end position="268"/>
    </location>
</feature>
<sequence>MALTSREKKASRITTACNPCRARKQKCSGERPRCEQCLEYGRPCAWPEQLKRGPAKGYIETLEHRLHETEHLLLRLLGHVSDDELSKILSEGKVTSSIISNSNLNSKSNTNLDVDQNQKNNLIIPPLSLSSTTRKTGAEYWKRFPLSSTESIRRWERDCYHLHHHAGWTGGVSSGLCSSSAGAGDSVVRRDTDLSLSSIDDSSSRGAAARTHFGDTVIEDPPVPLGQSPRKRQRTSLSDSRSVVQRESEQEPGMRGPVSCSSSEETPRKGIIQQYQDLNRQAEDQNDLHANGTVPSSADGREYQVANRNTGTTPSQIVDSIYASTPTPTAPMELSSWIAAPPVKFQRQFLW</sequence>
<evidence type="ECO:0000256" key="1">
    <source>
        <dbReference type="ARBA" id="ARBA00004123"/>
    </source>
</evidence>
<dbReference type="Gene3D" id="4.10.240.10">
    <property type="entry name" value="Zn(2)-C6 fungal-type DNA-binding domain"/>
    <property type="match status" value="1"/>
</dbReference>
<dbReference type="SUPFAM" id="SSF57701">
    <property type="entry name" value="Zn2/Cys6 DNA-binding domain"/>
    <property type="match status" value="1"/>
</dbReference>
<dbReference type="CDD" id="cd00067">
    <property type="entry name" value="GAL4"/>
    <property type="match status" value="1"/>
</dbReference>
<dbReference type="AlphaFoldDB" id="A0A443HZ83"/>
<dbReference type="PANTHER" id="PTHR46910:SF3">
    <property type="entry name" value="HALOTOLERANCE PROTEIN 9-RELATED"/>
    <property type="match status" value="1"/>
</dbReference>
<comment type="caution">
    <text evidence="9">The sequence shown here is derived from an EMBL/GenBank/DDBJ whole genome shotgun (WGS) entry which is preliminary data.</text>
</comment>
<dbReference type="GeneID" id="39598191"/>
<feature type="domain" description="Zn(2)-C6 fungal-type" evidence="8">
    <location>
        <begin position="16"/>
        <end position="46"/>
    </location>
</feature>
<evidence type="ECO:0000256" key="7">
    <source>
        <dbReference type="SAM" id="MobiDB-lite"/>
    </source>
</evidence>
<keyword evidence="4" id="KW-0238">DNA-binding</keyword>
<comment type="subcellular location">
    <subcellularLocation>
        <location evidence="1">Nucleus</location>
    </subcellularLocation>
</comment>